<reference evidence="1 2" key="1">
    <citation type="submission" date="2016-10" db="EMBL/GenBank/DDBJ databases">
        <authorList>
            <person name="de Groot N.N."/>
        </authorList>
    </citation>
    <scope>NUCLEOTIDE SEQUENCE [LARGE SCALE GENOMIC DNA]</scope>
    <source>
        <strain evidence="1 2">DSM 20678</strain>
    </source>
</reference>
<protein>
    <submittedName>
        <fullName evidence="1">Uncharacterized protein</fullName>
    </submittedName>
</protein>
<evidence type="ECO:0000313" key="1">
    <source>
        <dbReference type="EMBL" id="SFQ35256.1"/>
    </source>
</evidence>
<organism evidence="1 2">
    <name type="scientific">Caldicoprobacter faecalis</name>
    <dbReference type="NCBI Taxonomy" id="937334"/>
    <lineage>
        <taxon>Bacteria</taxon>
        <taxon>Bacillati</taxon>
        <taxon>Bacillota</taxon>
        <taxon>Clostridia</taxon>
        <taxon>Caldicoprobacterales</taxon>
        <taxon>Caldicoprobacteraceae</taxon>
        <taxon>Caldicoprobacter</taxon>
    </lineage>
</organism>
<dbReference type="OrthoDB" id="2080819at2"/>
<accession>A0A1I5XTT8</accession>
<dbReference type="AlphaFoldDB" id="A0A1I5XTT8"/>
<gene>
    <name evidence="1" type="ORF">SAMN05444406_13021</name>
</gene>
<sequence length="208" mass="23590">MLGYHRCPSVYNRMPHSYPAVDNDYLAYYPYNSGTMYNQTANMTTAQAPYFLLQNPPPVLSDNRPVTRLTLFKELTGFPNYGNPSGNADILYTGTRGVWTFQIPASLLLFGLRGAQLVIRGVLDDHYDIAESRYAARITINNITVFNGRVPFVHGRPAGGIFNNWRELVLNIPNLRRNNRVEIVNTSDANPDDWIAFDWMELRIATLG</sequence>
<evidence type="ECO:0000313" key="2">
    <source>
        <dbReference type="Proteomes" id="UP000198577"/>
    </source>
</evidence>
<dbReference type="Proteomes" id="UP000198577">
    <property type="component" value="Unassembled WGS sequence"/>
</dbReference>
<dbReference type="EMBL" id="FOXR01000030">
    <property type="protein sequence ID" value="SFQ35256.1"/>
    <property type="molecule type" value="Genomic_DNA"/>
</dbReference>
<name>A0A1I5XTT8_9FIRM</name>
<keyword evidence="2" id="KW-1185">Reference proteome</keyword>
<proteinExistence type="predicted"/>
<dbReference type="RefSeq" id="WP_025746873.1">
    <property type="nucleotide sequence ID" value="NZ_FOXR01000030.1"/>
</dbReference>